<keyword evidence="4 7" id="KW-0812">Transmembrane</keyword>
<keyword evidence="8" id="KW-0282">Flagellum</keyword>
<evidence type="ECO:0000256" key="1">
    <source>
        <dbReference type="ARBA" id="ARBA00004651"/>
    </source>
</evidence>
<dbReference type="RefSeq" id="WP_059022534.1">
    <property type="nucleotide sequence ID" value="NZ_JBNZCO010000003.1"/>
</dbReference>
<keyword evidence="5 7" id="KW-1133">Transmembrane helix</keyword>
<evidence type="ECO:0000256" key="6">
    <source>
        <dbReference type="ARBA" id="ARBA00023136"/>
    </source>
</evidence>
<evidence type="ECO:0000256" key="5">
    <source>
        <dbReference type="ARBA" id="ARBA00022989"/>
    </source>
</evidence>
<dbReference type="GO" id="GO:0009306">
    <property type="term" value="P:protein secretion"/>
    <property type="evidence" value="ECO:0007669"/>
    <property type="project" value="InterPro"/>
</dbReference>
<comment type="subcellular location">
    <subcellularLocation>
        <location evidence="1">Cell membrane</location>
        <topology evidence="1">Multi-pass membrane protein</topology>
    </subcellularLocation>
</comment>
<dbReference type="EMBL" id="WOTE01000004">
    <property type="protein sequence ID" value="NHO39790.1"/>
    <property type="molecule type" value="Genomic_DNA"/>
</dbReference>
<evidence type="ECO:0000256" key="2">
    <source>
        <dbReference type="ARBA" id="ARBA00006156"/>
    </source>
</evidence>
<keyword evidence="6 7" id="KW-0472">Membrane</keyword>
<keyword evidence="8" id="KW-0969">Cilium</keyword>
<reference evidence="9 11" key="3">
    <citation type="journal article" date="2020" name="Int. J. Syst. Evol. Microbiol.">
        <title>Novel acetic acid bacteria from cider fermentations: Acetobacter conturbans sp. nov. and Acetobacter fallax sp. nov.</title>
        <authorList>
            <person name="Sombolestani A.S."/>
            <person name="Cleenwerck I."/>
            <person name="Cnockaert M."/>
            <person name="Borremans W."/>
            <person name="Wieme A.D."/>
            <person name="De Vuyst L."/>
            <person name="Vandamme P."/>
        </authorList>
    </citation>
    <scope>NUCLEOTIDE SEQUENCE [LARGE SCALE GENOMIC DNA]</scope>
    <source>
        <strain evidence="9 11">LMG 23848</strain>
    </source>
</reference>
<keyword evidence="11" id="KW-1185">Reference proteome</keyword>
<name>A0A0U5FTZ6_9PROT</name>
<evidence type="ECO:0000313" key="11">
    <source>
        <dbReference type="Proteomes" id="UP000657200"/>
    </source>
</evidence>
<dbReference type="Pfam" id="PF01313">
    <property type="entry name" value="Bac_export_3"/>
    <property type="match status" value="1"/>
</dbReference>
<proteinExistence type="inferred from homology"/>
<dbReference type="PRINTS" id="PR00952">
    <property type="entry name" value="TYPE3IMQPROT"/>
</dbReference>
<reference evidence="10" key="1">
    <citation type="submission" date="2014-09" db="EMBL/GenBank/DDBJ databases">
        <authorList>
            <person name="Illeghems K.G."/>
        </authorList>
    </citation>
    <scope>NUCLEOTIDE SEQUENCE [LARGE SCALE GENOMIC DNA]</scope>
    <source>
        <strain evidence="10">LMG 23848T</strain>
    </source>
</reference>
<dbReference type="Proteomes" id="UP000657200">
    <property type="component" value="Unassembled WGS sequence"/>
</dbReference>
<dbReference type="PANTHER" id="PTHR34040">
    <property type="entry name" value="FLAGELLAR BIOSYNTHETIC PROTEIN FLIQ"/>
    <property type="match status" value="1"/>
</dbReference>
<evidence type="ECO:0000256" key="7">
    <source>
        <dbReference type="SAM" id="Phobius"/>
    </source>
</evidence>
<dbReference type="GO" id="GO:0005886">
    <property type="term" value="C:plasma membrane"/>
    <property type="evidence" value="ECO:0007669"/>
    <property type="project" value="UniProtKB-SubCell"/>
</dbReference>
<reference evidence="8" key="2">
    <citation type="submission" date="2014-09" db="EMBL/GenBank/DDBJ databases">
        <authorList>
            <person name="Magalhaes I.L.F."/>
            <person name="Oliveira U."/>
            <person name="Santos F.R."/>
            <person name="Vidigal T.H.D.A."/>
            <person name="Brescovit A.D."/>
            <person name="Santos A.J."/>
        </authorList>
    </citation>
    <scope>NUCLEOTIDE SEQUENCE</scope>
    <source>
        <strain evidence="8">LMG 23848T</strain>
    </source>
</reference>
<dbReference type="OrthoDB" id="9806440at2"/>
<dbReference type="STRING" id="431306.AGA_148"/>
<evidence type="ECO:0000256" key="4">
    <source>
        <dbReference type="ARBA" id="ARBA00022692"/>
    </source>
</evidence>
<protein>
    <submittedName>
        <fullName evidence="8">Flagellar biosynthetic protein FliQ</fullName>
    </submittedName>
    <submittedName>
        <fullName evidence="9">Flagellar type III secretion system protein FliQ</fullName>
    </submittedName>
</protein>
<dbReference type="Proteomes" id="UP000068250">
    <property type="component" value="Chromosome I"/>
</dbReference>
<sequence>MHSTVDIHDILRQTLFVAVKLGAPSLLASLVAGVLVSLFQAMTQVSEATLSFVPKFVAAMTALLLTGSYMASTLNTYAHTIFDQIIMVGGS</sequence>
<dbReference type="AlphaFoldDB" id="A0A0U5FTZ6"/>
<evidence type="ECO:0000256" key="3">
    <source>
        <dbReference type="ARBA" id="ARBA00022475"/>
    </source>
</evidence>
<evidence type="ECO:0000313" key="10">
    <source>
        <dbReference type="Proteomes" id="UP000068250"/>
    </source>
</evidence>
<accession>A0A0U5FTZ6</accession>
<keyword evidence="8" id="KW-0966">Cell projection</keyword>
<feature type="transmembrane region" description="Helical" evidence="7">
    <location>
        <begin position="52"/>
        <end position="71"/>
    </location>
</feature>
<dbReference type="PIRSF" id="PIRSF004669">
    <property type="entry name" value="FliQ"/>
    <property type="match status" value="1"/>
</dbReference>
<dbReference type="PANTHER" id="PTHR34040:SF2">
    <property type="entry name" value="FLAGELLAR BIOSYNTHETIC PROTEIN FLIQ"/>
    <property type="match status" value="1"/>
</dbReference>
<organism evidence="8 10">
    <name type="scientific">Acetobacter ghanensis</name>
    <dbReference type="NCBI Taxonomy" id="431306"/>
    <lineage>
        <taxon>Bacteria</taxon>
        <taxon>Pseudomonadati</taxon>
        <taxon>Pseudomonadota</taxon>
        <taxon>Alphaproteobacteria</taxon>
        <taxon>Acetobacterales</taxon>
        <taxon>Acetobacteraceae</taxon>
        <taxon>Acetobacter</taxon>
    </lineage>
</organism>
<evidence type="ECO:0000313" key="9">
    <source>
        <dbReference type="EMBL" id="NHO39790.1"/>
    </source>
</evidence>
<keyword evidence="3" id="KW-1003">Cell membrane</keyword>
<feature type="transmembrane region" description="Helical" evidence="7">
    <location>
        <begin position="21"/>
        <end position="40"/>
    </location>
</feature>
<evidence type="ECO:0000313" key="8">
    <source>
        <dbReference type="EMBL" id="CEF53316.1"/>
    </source>
</evidence>
<dbReference type="PATRIC" id="fig|431306.5.peg.93"/>
<dbReference type="InterPro" id="IPR002191">
    <property type="entry name" value="Bac_export_3"/>
</dbReference>
<dbReference type="EMBL" id="LN609302">
    <property type="protein sequence ID" value="CEF53316.1"/>
    <property type="molecule type" value="Genomic_DNA"/>
</dbReference>
<gene>
    <name evidence="8" type="primary">fliQ</name>
    <name evidence="8" type="ORF">AGA_148</name>
    <name evidence="9" type="ORF">GOB80_08860</name>
</gene>
<comment type="similarity">
    <text evidence="2">Belongs to the FliQ/MopD/SpaQ family.</text>
</comment>